<proteinExistence type="inferred from homology"/>
<dbReference type="NCBIfam" id="NF001389">
    <property type="entry name" value="PRK00281.1-2"/>
    <property type="match status" value="1"/>
</dbReference>
<comment type="catalytic activity">
    <reaction evidence="13 14">
        <text>di-trans,octa-cis-undecaprenyl diphosphate + H2O = di-trans,octa-cis-undecaprenyl phosphate + phosphate + H(+)</text>
        <dbReference type="Rhea" id="RHEA:28094"/>
        <dbReference type="ChEBI" id="CHEBI:15377"/>
        <dbReference type="ChEBI" id="CHEBI:15378"/>
        <dbReference type="ChEBI" id="CHEBI:43474"/>
        <dbReference type="ChEBI" id="CHEBI:58405"/>
        <dbReference type="ChEBI" id="CHEBI:60392"/>
        <dbReference type="EC" id="3.6.1.27"/>
    </reaction>
</comment>
<keyword evidence="6 14" id="KW-0812">Transmembrane</keyword>
<evidence type="ECO:0000256" key="3">
    <source>
        <dbReference type="ARBA" id="ARBA00012374"/>
    </source>
</evidence>
<keyword evidence="14" id="KW-0133">Cell shape</keyword>
<evidence type="ECO:0000313" key="15">
    <source>
        <dbReference type="EMBL" id="SIO10435.1"/>
    </source>
</evidence>
<keyword evidence="14" id="KW-0573">Peptidoglycan synthesis</keyword>
<dbReference type="InterPro" id="IPR003824">
    <property type="entry name" value="UppP"/>
</dbReference>
<feature type="transmembrane region" description="Helical" evidence="14">
    <location>
        <begin position="201"/>
        <end position="222"/>
    </location>
</feature>
<name>A0A1N6GSV0_9GAMM</name>
<evidence type="ECO:0000256" key="13">
    <source>
        <dbReference type="ARBA" id="ARBA00047594"/>
    </source>
</evidence>
<dbReference type="STRING" id="364032.SAMN05443662_1474"/>
<dbReference type="NCBIfam" id="TIGR00753">
    <property type="entry name" value="undec_PP_bacA"/>
    <property type="match status" value="1"/>
</dbReference>
<evidence type="ECO:0000256" key="10">
    <source>
        <dbReference type="ARBA" id="ARBA00023251"/>
    </source>
</evidence>
<feature type="transmembrane region" description="Helical" evidence="14">
    <location>
        <begin position="72"/>
        <end position="90"/>
    </location>
</feature>
<keyword evidence="9 14" id="KW-0472">Membrane</keyword>
<evidence type="ECO:0000256" key="14">
    <source>
        <dbReference type="HAMAP-Rule" id="MF_01006"/>
    </source>
</evidence>
<evidence type="ECO:0000256" key="2">
    <source>
        <dbReference type="ARBA" id="ARBA00010621"/>
    </source>
</evidence>
<comment type="function">
    <text evidence="14">Catalyzes the dephosphorylation of undecaprenyl diphosphate (UPP). Confers resistance to bacitracin.</text>
</comment>
<evidence type="ECO:0000256" key="1">
    <source>
        <dbReference type="ARBA" id="ARBA00004651"/>
    </source>
</evidence>
<accession>A0A1N6GSV0</accession>
<evidence type="ECO:0000256" key="7">
    <source>
        <dbReference type="ARBA" id="ARBA00022801"/>
    </source>
</evidence>
<feature type="transmembrane region" description="Helical" evidence="14">
    <location>
        <begin position="141"/>
        <end position="165"/>
    </location>
</feature>
<dbReference type="Proteomes" id="UP000198461">
    <property type="component" value="Unassembled WGS sequence"/>
</dbReference>
<keyword evidence="14" id="KW-0961">Cell wall biogenesis/degradation</keyword>
<evidence type="ECO:0000256" key="5">
    <source>
        <dbReference type="ARBA" id="ARBA00022475"/>
    </source>
</evidence>
<keyword evidence="16" id="KW-1185">Reference proteome</keyword>
<dbReference type="GO" id="GO:0009252">
    <property type="term" value="P:peptidoglycan biosynthetic process"/>
    <property type="evidence" value="ECO:0007669"/>
    <property type="project" value="UniProtKB-KW"/>
</dbReference>
<protein>
    <recommendedName>
        <fullName evidence="4 14">Undecaprenyl-diphosphatase</fullName>
        <ecNumber evidence="3 14">3.6.1.27</ecNumber>
    </recommendedName>
    <alternativeName>
        <fullName evidence="12 14">Bacitracin resistance protein</fullName>
    </alternativeName>
    <alternativeName>
        <fullName evidence="11 14">Undecaprenyl pyrophosphate phosphatase</fullName>
    </alternativeName>
</protein>
<keyword evidence="5 14" id="KW-1003">Cell membrane</keyword>
<dbReference type="GO" id="GO:0005886">
    <property type="term" value="C:plasma membrane"/>
    <property type="evidence" value="ECO:0007669"/>
    <property type="project" value="UniProtKB-SubCell"/>
</dbReference>
<evidence type="ECO:0000256" key="6">
    <source>
        <dbReference type="ARBA" id="ARBA00022692"/>
    </source>
</evidence>
<keyword evidence="8 14" id="KW-1133">Transmembrane helix</keyword>
<dbReference type="EC" id="3.6.1.27" evidence="3 14"/>
<reference evidence="16" key="1">
    <citation type="submission" date="2016-11" db="EMBL/GenBank/DDBJ databases">
        <authorList>
            <person name="Varghese N."/>
            <person name="Submissions S."/>
        </authorList>
    </citation>
    <scope>NUCLEOTIDE SEQUENCE [LARGE SCALE GENOMIC DNA]</scope>
    <source>
        <strain evidence="16">DSM 17737</strain>
    </source>
</reference>
<organism evidence="15 16">
    <name type="scientific">Sulfurivirga caldicuralii</name>
    <dbReference type="NCBI Taxonomy" id="364032"/>
    <lineage>
        <taxon>Bacteria</taxon>
        <taxon>Pseudomonadati</taxon>
        <taxon>Pseudomonadota</taxon>
        <taxon>Gammaproteobacteria</taxon>
        <taxon>Thiotrichales</taxon>
        <taxon>Piscirickettsiaceae</taxon>
        <taxon>Sulfurivirga</taxon>
    </lineage>
</organism>
<evidence type="ECO:0000313" key="16">
    <source>
        <dbReference type="Proteomes" id="UP000198461"/>
    </source>
</evidence>
<dbReference type="EMBL" id="FSRE01000003">
    <property type="protein sequence ID" value="SIO10435.1"/>
    <property type="molecule type" value="Genomic_DNA"/>
</dbReference>
<gene>
    <name evidence="14" type="primary">uppP</name>
    <name evidence="15" type="ORF">SAMN05443662_1474</name>
</gene>
<dbReference type="PANTHER" id="PTHR30622:SF3">
    <property type="entry name" value="UNDECAPRENYL-DIPHOSPHATASE"/>
    <property type="match status" value="1"/>
</dbReference>
<feature type="transmembrane region" description="Helical" evidence="14">
    <location>
        <begin position="102"/>
        <end position="121"/>
    </location>
</feature>
<dbReference type="OrthoDB" id="9808289at2"/>
<feature type="transmembrane region" description="Helical" evidence="14">
    <location>
        <begin position="234"/>
        <end position="253"/>
    </location>
</feature>
<feature type="transmembrane region" description="Helical" evidence="14">
    <location>
        <begin position="177"/>
        <end position="195"/>
    </location>
</feature>
<comment type="miscellaneous">
    <text evidence="14">Bacitracin is thought to be involved in the inhibition of peptidoglycan synthesis by sequestering undecaprenyl diphosphate, thereby reducing the pool of lipid carrier available.</text>
</comment>
<dbReference type="GO" id="GO:0046677">
    <property type="term" value="P:response to antibiotic"/>
    <property type="evidence" value="ECO:0007669"/>
    <property type="project" value="UniProtKB-UniRule"/>
</dbReference>
<comment type="subcellular location">
    <subcellularLocation>
        <location evidence="1 14">Cell membrane</location>
        <topology evidence="1 14">Multi-pass membrane protein</topology>
    </subcellularLocation>
</comment>
<dbReference type="GO" id="GO:0008360">
    <property type="term" value="P:regulation of cell shape"/>
    <property type="evidence" value="ECO:0007669"/>
    <property type="project" value="UniProtKB-KW"/>
</dbReference>
<dbReference type="Pfam" id="PF02673">
    <property type="entry name" value="BacA"/>
    <property type="match status" value="1"/>
</dbReference>
<sequence>MDLLQAAILGLIEGLTEYLPISSTGHLIIVADWLGLPQNAENKAFEVIIQLGAILAVITHYRDKFSVEHLPLWFKVAVSFVPIGALGLLFHHQIKALFTVEVVAWMFIIGGIVFLIMEALYNEGTHRTRDIEKVSLRQALWIGVFQAFALIPGTSRAGASIVGGVVAGLDRKTAAEFSFLLALPVLAGACGFDLVKHYDDFATTGWAPLAVGFAVAFITAWLTMKLFLEFLQRFTFRAFGWYRIAFGVLLLWLY</sequence>
<dbReference type="HAMAP" id="MF_01006">
    <property type="entry name" value="Undec_diphosphatase"/>
    <property type="match status" value="1"/>
</dbReference>
<keyword evidence="10 14" id="KW-0046">Antibiotic resistance</keyword>
<comment type="similarity">
    <text evidence="2 14">Belongs to the UppP family.</text>
</comment>
<evidence type="ECO:0000256" key="11">
    <source>
        <dbReference type="ARBA" id="ARBA00032707"/>
    </source>
</evidence>
<dbReference type="RefSeq" id="WP_074201724.1">
    <property type="nucleotide sequence ID" value="NZ_FSRE01000003.1"/>
</dbReference>
<evidence type="ECO:0000256" key="8">
    <source>
        <dbReference type="ARBA" id="ARBA00022989"/>
    </source>
</evidence>
<dbReference type="GO" id="GO:0071555">
    <property type="term" value="P:cell wall organization"/>
    <property type="evidence" value="ECO:0007669"/>
    <property type="project" value="UniProtKB-KW"/>
</dbReference>
<keyword evidence="7 14" id="KW-0378">Hydrolase</keyword>
<evidence type="ECO:0000256" key="9">
    <source>
        <dbReference type="ARBA" id="ARBA00023136"/>
    </source>
</evidence>
<dbReference type="PANTHER" id="PTHR30622">
    <property type="entry name" value="UNDECAPRENYL-DIPHOSPHATASE"/>
    <property type="match status" value="1"/>
</dbReference>
<dbReference type="AlphaFoldDB" id="A0A1N6GSV0"/>
<dbReference type="NCBIfam" id="NF001390">
    <property type="entry name" value="PRK00281.1-4"/>
    <property type="match status" value="1"/>
</dbReference>
<dbReference type="GO" id="GO:0050380">
    <property type="term" value="F:undecaprenyl-diphosphatase activity"/>
    <property type="evidence" value="ECO:0007669"/>
    <property type="project" value="UniProtKB-UniRule"/>
</dbReference>
<evidence type="ECO:0000256" key="12">
    <source>
        <dbReference type="ARBA" id="ARBA00032932"/>
    </source>
</evidence>
<evidence type="ECO:0000256" key="4">
    <source>
        <dbReference type="ARBA" id="ARBA00021581"/>
    </source>
</evidence>